<name>A0ABP6G0F8_9ACTN</name>
<sequence>MAAAEFGGGIAEGFDHLLDGGDLAGADAYGADRGGLGAAGDAVEVGQRKGAQGVTARGPGSFGGARLASPAG</sequence>
<evidence type="ECO:0000313" key="2">
    <source>
        <dbReference type="EMBL" id="GAA2710341.1"/>
    </source>
</evidence>
<comment type="caution">
    <text evidence="2">The sequence shown here is derived from an EMBL/GenBank/DDBJ whole genome shotgun (WGS) entry which is preliminary data.</text>
</comment>
<protein>
    <submittedName>
        <fullName evidence="2">Uncharacterized protein</fullName>
    </submittedName>
</protein>
<dbReference type="Proteomes" id="UP001500886">
    <property type="component" value="Unassembled WGS sequence"/>
</dbReference>
<dbReference type="EMBL" id="BAAASL010000003">
    <property type="protein sequence ID" value="GAA2710341.1"/>
    <property type="molecule type" value="Genomic_DNA"/>
</dbReference>
<proteinExistence type="predicted"/>
<keyword evidence="3" id="KW-1185">Reference proteome</keyword>
<evidence type="ECO:0000313" key="3">
    <source>
        <dbReference type="Proteomes" id="UP001500886"/>
    </source>
</evidence>
<gene>
    <name evidence="2" type="ORF">GCM10010315_10030</name>
</gene>
<organism evidence="2 3">
    <name type="scientific">Streptomyces luteosporeus</name>
    <dbReference type="NCBI Taxonomy" id="173856"/>
    <lineage>
        <taxon>Bacteria</taxon>
        <taxon>Bacillati</taxon>
        <taxon>Actinomycetota</taxon>
        <taxon>Actinomycetes</taxon>
        <taxon>Kitasatosporales</taxon>
        <taxon>Streptomycetaceae</taxon>
        <taxon>Streptomyces</taxon>
    </lineage>
</organism>
<evidence type="ECO:0000256" key="1">
    <source>
        <dbReference type="SAM" id="MobiDB-lite"/>
    </source>
</evidence>
<reference evidence="3" key="1">
    <citation type="journal article" date="2019" name="Int. J. Syst. Evol. Microbiol.">
        <title>The Global Catalogue of Microorganisms (GCM) 10K type strain sequencing project: providing services to taxonomists for standard genome sequencing and annotation.</title>
        <authorList>
            <consortium name="The Broad Institute Genomics Platform"/>
            <consortium name="The Broad Institute Genome Sequencing Center for Infectious Disease"/>
            <person name="Wu L."/>
            <person name="Ma J."/>
        </authorList>
    </citation>
    <scope>NUCLEOTIDE SEQUENCE [LARGE SCALE GENOMIC DNA]</scope>
    <source>
        <strain evidence="3">JCM 4542</strain>
    </source>
</reference>
<feature type="region of interest" description="Disordered" evidence="1">
    <location>
        <begin position="47"/>
        <end position="72"/>
    </location>
</feature>
<accession>A0ABP6G0F8</accession>